<sequence length="53" mass="6089">RCNHREAIPPDECLCSVVGTSPSFECTSALSPLLVHWDWRFTPHARTQTNKHR</sequence>
<feature type="non-terminal residue" evidence="1">
    <location>
        <position position="1"/>
    </location>
</feature>
<name>A0A5C2RR27_9APHY</name>
<organism evidence="1 2">
    <name type="scientific">Lentinus tigrinus ALCF2SS1-6</name>
    <dbReference type="NCBI Taxonomy" id="1328759"/>
    <lineage>
        <taxon>Eukaryota</taxon>
        <taxon>Fungi</taxon>
        <taxon>Dikarya</taxon>
        <taxon>Basidiomycota</taxon>
        <taxon>Agaricomycotina</taxon>
        <taxon>Agaricomycetes</taxon>
        <taxon>Polyporales</taxon>
        <taxon>Polyporaceae</taxon>
        <taxon>Lentinus</taxon>
    </lineage>
</organism>
<evidence type="ECO:0000313" key="1">
    <source>
        <dbReference type="EMBL" id="RPD52616.1"/>
    </source>
</evidence>
<keyword evidence="2" id="KW-1185">Reference proteome</keyword>
<proteinExistence type="predicted"/>
<protein>
    <submittedName>
        <fullName evidence="1">Uncharacterized protein</fullName>
    </submittedName>
</protein>
<evidence type="ECO:0000313" key="2">
    <source>
        <dbReference type="Proteomes" id="UP000313359"/>
    </source>
</evidence>
<dbReference type="EMBL" id="ML122349">
    <property type="protein sequence ID" value="RPD52616.1"/>
    <property type="molecule type" value="Genomic_DNA"/>
</dbReference>
<dbReference type="AlphaFoldDB" id="A0A5C2RR27"/>
<dbReference type="Proteomes" id="UP000313359">
    <property type="component" value="Unassembled WGS sequence"/>
</dbReference>
<gene>
    <name evidence="1" type="ORF">L227DRAFT_514559</name>
</gene>
<accession>A0A5C2RR27</accession>
<reference evidence="1" key="1">
    <citation type="journal article" date="2018" name="Genome Biol. Evol.">
        <title>Genomics and development of Lentinus tigrinus, a white-rot wood-decaying mushroom with dimorphic fruiting bodies.</title>
        <authorList>
            <person name="Wu B."/>
            <person name="Xu Z."/>
            <person name="Knudson A."/>
            <person name="Carlson A."/>
            <person name="Chen N."/>
            <person name="Kovaka S."/>
            <person name="LaButti K."/>
            <person name="Lipzen A."/>
            <person name="Pennachio C."/>
            <person name="Riley R."/>
            <person name="Schakwitz W."/>
            <person name="Umezawa K."/>
            <person name="Ohm R.A."/>
            <person name="Grigoriev I.V."/>
            <person name="Nagy L.G."/>
            <person name="Gibbons J."/>
            <person name="Hibbett D."/>
        </authorList>
    </citation>
    <scope>NUCLEOTIDE SEQUENCE [LARGE SCALE GENOMIC DNA]</scope>
    <source>
        <strain evidence="1">ALCF2SS1-6</strain>
    </source>
</reference>